<sequence length="100" mass="11530">MSNQEGDSFYRRFKRLLCCCITSKNSIEFVKPSINDVQSQIALNNFANRRLSISSNSSVHNIQLRELNDIENSTVLEIDTTENQKNPQSEDKTEIYNTKL</sequence>
<organism evidence="2 3">
    <name type="scientific">Edhazardia aedis (strain USNM 41457)</name>
    <name type="common">Microsporidian parasite</name>
    <dbReference type="NCBI Taxonomy" id="1003232"/>
    <lineage>
        <taxon>Eukaryota</taxon>
        <taxon>Fungi</taxon>
        <taxon>Fungi incertae sedis</taxon>
        <taxon>Microsporidia</taxon>
        <taxon>Edhazardia</taxon>
    </lineage>
</organism>
<proteinExistence type="predicted"/>
<dbReference type="InParanoid" id="J9DFZ7"/>
<feature type="region of interest" description="Disordered" evidence="1">
    <location>
        <begin position="78"/>
        <end position="100"/>
    </location>
</feature>
<dbReference type="EMBL" id="AFBI03000142">
    <property type="protein sequence ID" value="EJW01530.1"/>
    <property type="molecule type" value="Genomic_DNA"/>
</dbReference>
<name>J9DFZ7_EDHAE</name>
<accession>J9DFZ7</accession>
<comment type="caution">
    <text evidence="2">The sequence shown here is derived from an EMBL/GenBank/DDBJ whole genome shotgun (WGS) entry which is preliminary data.</text>
</comment>
<gene>
    <name evidence="2" type="ORF">EDEG_03899</name>
</gene>
<reference evidence="2 3" key="1">
    <citation type="submission" date="2011-08" db="EMBL/GenBank/DDBJ databases">
        <authorList>
            <person name="Liu Z.J."/>
            <person name="Shi F.L."/>
            <person name="Lu J.Q."/>
            <person name="Li M."/>
            <person name="Wang Z.L."/>
        </authorList>
    </citation>
    <scope>NUCLEOTIDE SEQUENCE [LARGE SCALE GENOMIC DNA]</scope>
    <source>
        <strain evidence="2 3">USNM 41457</strain>
    </source>
</reference>
<dbReference type="AlphaFoldDB" id="J9DFZ7"/>
<dbReference type="VEuPathDB" id="MicrosporidiaDB:EDEG_03899"/>
<keyword evidence="3" id="KW-1185">Reference proteome</keyword>
<evidence type="ECO:0000313" key="2">
    <source>
        <dbReference type="EMBL" id="EJW01530.1"/>
    </source>
</evidence>
<dbReference type="Proteomes" id="UP000003163">
    <property type="component" value="Unassembled WGS sequence"/>
</dbReference>
<feature type="compositionally biased region" description="Polar residues" evidence="1">
    <location>
        <begin position="78"/>
        <end position="87"/>
    </location>
</feature>
<reference evidence="3" key="2">
    <citation type="submission" date="2015-07" db="EMBL/GenBank/DDBJ databases">
        <title>Contrasting host-pathogen interactions and genome evolution in two generalist and specialist microsporidian pathogens of mosquitoes.</title>
        <authorList>
            <consortium name="The Broad Institute Genomics Platform"/>
            <consortium name="The Broad Institute Genome Sequencing Center for Infectious Disease"/>
            <person name="Cuomo C.A."/>
            <person name="Sanscrainte N.D."/>
            <person name="Goldberg J.M."/>
            <person name="Heiman D."/>
            <person name="Young S."/>
            <person name="Zeng Q."/>
            <person name="Becnel J.J."/>
            <person name="Birren B.W."/>
        </authorList>
    </citation>
    <scope>NUCLEOTIDE SEQUENCE [LARGE SCALE GENOMIC DNA]</scope>
    <source>
        <strain evidence="3">USNM 41457</strain>
    </source>
</reference>
<evidence type="ECO:0000256" key="1">
    <source>
        <dbReference type="SAM" id="MobiDB-lite"/>
    </source>
</evidence>
<protein>
    <submittedName>
        <fullName evidence="2">Uncharacterized protein</fullName>
    </submittedName>
</protein>
<evidence type="ECO:0000313" key="3">
    <source>
        <dbReference type="Proteomes" id="UP000003163"/>
    </source>
</evidence>
<dbReference type="HOGENOM" id="CLU_2306071_0_0_1"/>